<proteinExistence type="predicted"/>
<sequence length="214" mass="25429">MKKVVFDDPHRKKHFAFFNHMNHPHFSITAQVEVTLLLDFIRTNQLPLTYSLVYLLSDAANSVKEFRWRIRNNEVVEHEVAHPSFTVPTENTDVFSFCTVDFRNNLQDFIVEAHKVKTEMMKSPSMEDEPERDDFFFMSAIPWISFTSIQHAMHFHPHDSVPRISWGKFFEQENKTMMPLSVQAHHALVDGRHMGMYFEKVQELFLYPKKYLDF</sequence>
<protein>
    <submittedName>
        <fullName evidence="2">Chloramphenicol acetyltransferase</fullName>
    </submittedName>
</protein>
<dbReference type="GO" id="GO:0008811">
    <property type="term" value="F:chloramphenicol O-acetyltransferase activity"/>
    <property type="evidence" value="ECO:0007669"/>
    <property type="project" value="InterPro"/>
</dbReference>
<keyword evidence="2" id="KW-0808">Transferase</keyword>
<dbReference type="PIRSF" id="PIRSF000440">
    <property type="entry name" value="CAT"/>
    <property type="match status" value="1"/>
</dbReference>
<reference evidence="2 3" key="1">
    <citation type="submission" date="2018-08" db="EMBL/GenBank/DDBJ databases">
        <title>Muricauda nanhaiensis sp. nov., isolated from seawater of the South China Sea.</title>
        <authorList>
            <person name="Dang Y."/>
        </authorList>
    </citation>
    <scope>NUCLEOTIDE SEQUENCE [LARGE SCALE GENOMIC DNA]</scope>
    <source>
        <strain evidence="2 3">SM1704</strain>
    </source>
</reference>
<dbReference type="InterPro" id="IPR023213">
    <property type="entry name" value="CAT-like_dom_sf"/>
</dbReference>
<gene>
    <name evidence="2" type="ORF">DX873_05895</name>
</gene>
<accession>A0A371JV53</accession>
<organism evidence="2 3">
    <name type="scientific">Flagellimonas nanhaiensis</name>
    <dbReference type="NCBI Taxonomy" id="2292706"/>
    <lineage>
        <taxon>Bacteria</taxon>
        <taxon>Pseudomonadati</taxon>
        <taxon>Bacteroidota</taxon>
        <taxon>Flavobacteriia</taxon>
        <taxon>Flavobacteriales</taxon>
        <taxon>Flavobacteriaceae</taxon>
        <taxon>Flagellimonas</taxon>
    </lineage>
</organism>
<keyword evidence="3" id="KW-1185">Reference proteome</keyword>
<dbReference type="RefSeq" id="WP_116183565.1">
    <property type="nucleotide sequence ID" value="NZ_QTJX01000001.1"/>
</dbReference>
<dbReference type="SMART" id="SM01059">
    <property type="entry name" value="CAT"/>
    <property type="match status" value="1"/>
</dbReference>
<dbReference type="SUPFAM" id="SSF52777">
    <property type="entry name" value="CoA-dependent acyltransferases"/>
    <property type="match status" value="1"/>
</dbReference>
<dbReference type="EMBL" id="QTJX01000001">
    <property type="protein sequence ID" value="RDY61684.1"/>
    <property type="molecule type" value="Genomic_DNA"/>
</dbReference>
<name>A0A371JV53_9FLAO</name>
<evidence type="ECO:0000313" key="2">
    <source>
        <dbReference type="EMBL" id="RDY61684.1"/>
    </source>
</evidence>
<dbReference type="AlphaFoldDB" id="A0A371JV53"/>
<dbReference type="Proteomes" id="UP000261828">
    <property type="component" value="Unassembled WGS sequence"/>
</dbReference>
<dbReference type="Pfam" id="PF00302">
    <property type="entry name" value="CAT"/>
    <property type="match status" value="1"/>
</dbReference>
<dbReference type="OrthoDB" id="9801766at2"/>
<dbReference type="Gene3D" id="3.30.559.10">
    <property type="entry name" value="Chloramphenicol acetyltransferase-like domain"/>
    <property type="match status" value="1"/>
</dbReference>
<dbReference type="PANTHER" id="PTHR38474">
    <property type="entry name" value="SLR0299 PROTEIN"/>
    <property type="match status" value="1"/>
</dbReference>
<comment type="caution">
    <text evidence="2">The sequence shown here is derived from an EMBL/GenBank/DDBJ whole genome shotgun (WGS) entry which is preliminary data.</text>
</comment>
<dbReference type="InterPro" id="IPR001707">
    <property type="entry name" value="Cmp_AcTrfase"/>
</dbReference>
<feature type="active site" description="Proton acceptor" evidence="1">
    <location>
        <position position="186"/>
    </location>
</feature>
<dbReference type="PANTHER" id="PTHR38474:SF1">
    <property type="entry name" value="SLR0299 PROTEIN"/>
    <property type="match status" value="1"/>
</dbReference>
<evidence type="ECO:0000313" key="3">
    <source>
        <dbReference type="Proteomes" id="UP000261828"/>
    </source>
</evidence>
<evidence type="ECO:0000256" key="1">
    <source>
        <dbReference type="PIRSR" id="PIRSR000440-1"/>
    </source>
</evidence>